<dbReference type="Proteomes" id="UP000803844">
    <property type="component" value="Unassembled WGS sequence"/>
</dbReference>
<dbReference type="InterPro" id="IPR046497">
    <property type="entry name" value="DUF6590"/>
</dbReference>
<evidence type="ECO:0000313" key="3">
    <source>
        <dbReference type="EMBL" id="KAF3761735.1"/>
    </source>
</evidence>
<dbReference type="GeneID" id="63832452"/>
<gene>
    <name evidence="3" type="ORF">M406DRAFT_108884</name>
</gene>
<sequence>MSLNHSARKGYEIGPASKLQIGDTKKERKEERSEKYLSSFGLIAQSLNGNGNVWATRGSSSCDIVTAFLITARVFHVLNDRTRPSSPHRPISVGNKRDFAKPGIDNLQQGYVYASGEKDRDRDGAGTDPQTNNHQQQRNLPQLPYSSVGLSLRSGRHRVKDDSRANYADIVEVDHEAQVMVIGDVARYFDRVRKNVNKAFMRQMLREALGPYCQRKKSESAAAGVRGWGNSAVALVKAPSTTDGDHGLEQAGGHQGEGEAEGSIVKHHQQQPLQLHDGEEQIPLETPMEKDMEDFFSDTTREEDDWDAGSVQSTAYSPRPSDDRRPHRGFSRSRTLDNVTAVRPGMDKAGLSSLRSLRQGLPGGDDHDDTLSLRSLAMVGRSDSFSSSRRSRK</sequence>
<proteinExistence type="predicted"/>
<feature type="domain" description="DUF6590" evidence="2">
    <location>
        <begin position="71"/>
        <end position="187"/>
    </location>
</feature>
<name>A0A9P5CLE1_CRYP1</name>
<evidence type="ECO:0000259" key="2">
    <source>
        <dbReference type="Pfam" id="PF20233"/>
    </source>
</evidence>
<feature type="compositionally biased region" description="Basic and acidic residues" evidence="1">
    <location>
        <begin position="116"/>
        <end position="125"/>
    </location>
</feature>
<keyword evidence="4" id="KW-1185">Reference proteome</keyword>
<evidence type="ECO:0000256" key="1">
    <source>
        <dbReference type="SAM" id="MobiDB-lite"/>
    </source>
</evidence>
<feature type="region of interest" description="Disordered" evidence="1">
    <location>
        <begin position="116"/>
        <end position="144"/>
    </location>
</feature>
<protein>
    <recommendedName>
        <fullName evidence="2">DUF6590 domain-containing protein</fullName>
    </recommendedName>
</protein>
<feature type="region of interest" description="Disordered" evidence="1">
    <location>
        <begin position="299"/>
        <end position="350"/>
    </location>
</feature>
<dbReference type="OrthoDB" id="5224381at2759"/>
<dbReference type="RefSeq" id="XP_040772714.1">
    <property type="nucleotide sequence ID" value="XM_040915323.1"/>
</dbReference>
<feature type="region of interest" description="Disordered" evidence="1">
    <location>
        <begin position="1"/>
        <end position="30"/>
    </location>
</feature>
<reference evidence="3" key="1">
    <citation type="journal article" date="2020" name="Phytopathology">
        <title>Genome sequence of the chestnut blight fungus Cryphonectria parasitica EP155: A fundamental resource for an archetypical invasive plant pathogen.</title>
        <authorList>
            <person name="Crouch J.A."/>
            <person name="Dawe A."/>
            <person name="Aerts A."/>
            <person name="Barry K."/>
            <person name="Churchill A.C.L."/>
            <person name="Grimwood J."/>
            <person name="Hillman B."/>
            <person name="Milgroom M.G."/>
            <person name="Pangilinan J."/>
            <person name="Smith M."/>
            <person name="Salamov A."/>
            <person name="Schmutz J."/>
            <person name="Yadav J."/>
            <person name="Grigoriev I.V."/>
            <person name="Nuss D."/>
        </authorList>
    </citation>
    <scope>NUCLEOTIDE SEQUENCE</scope>
    <source>
        <strain evidence="3">EP155</strain>
    </source>
</reference>
<dbReference type="EMBL" id="MU032351">
    <property type="protein sequence ID" value="KAF3761735.1"/>
    <property type="molecule type" value="Genomic_DNA"/>
</dbReference>
<organism evidence="3 4">
    <name type="scientific">Cryphonectria parasitica (strain ATCC 38755 / EP155)</name>
    <dbReference type="NCBI Taxonomy" id="660469"/>
    <lineage>
        <taxon>Eukaryota</taxon>
        <taxon>Fungi</taxon>
        <taxon>Dikarya</taxon>
        <taxon>Ascomycota</taxon>
        <taxon>Pezizomycotina</taxon>
        <taxon>Sordariomycetes</taxon>
        <taxon>Sordariomycetidae</taxon>
        <taxon>Diaporthales</taxon>
        <taxon>Cryphonectriaceae</taxon>
        <taxon>Cryphonectria-Endothia species complex</taxon>
        <taxon>Cryphonectria</taxon>
    </lineage>
</organism>
<dbReference type="Pfam" id="PF20233">
    <property type="entry name" value="DUF6590"/>
    <property type="match status" value="1"/>
</dbReference>
<accession>A0A9P5CLE1</accession>
<feature type="region of interest" description="Disordered" evidence="1">
    <location>
        <begin position="239"/>
        <end position="276"/>
    </location>
</feature>
<comment type="caution">
    <text evidence="3">The sequence shown here is derived from an EMBL/GenBank/DDBJ whole genome shotgun (WGS) entry which is preliminary data.</text>
</comment>
<feature type="region of interest" description="Disordered" evidence="1">
    <location>
        <begin position="81"/>
        <end position="103"/>
    </location>
</feature>
<evidence type="ECO:0000313" key="4">
    <source>
        <dbReference type="Proteomes" id="UP000803844"/>
    </source>
</evidence>
<dbReference type="AlphaFoldDB" id="A0A9P5CLE1"/>
<feature type="compositionally biased region" description="Polar residues" evidence="1">
    <location>
        <begin position="128"/>
        <end position="144"/>
    </location>
</feature>